<dbReference type="OrthoDB" id="8680608at2759"/>
<dbReference type="GO" id="GO:0016020">
    <property type="term" value="C:membrane"/>
    <property type="evidence" value="ECO:0007669"/>
    <property type="project" value="UniProtKB-SubCell"/>
</dbReference>
<dbReference type="PROSITE" id="PS50835">
    <property type="entry name" value="IG_LIKE"/>
    <property type="match status" value="1"/>
</dbReference>
<dbReference type="GO" id="GO:0098609">
    <property type="term" value="P:cell-cell adhesion"/>
    <property type="evidence" value="ECO:0007669"/>
    <property type="project" value="TreeGrafter"/>
</dbReference>
<dbReference type="PANTHER" id="PTHR44170">
    <property type="entry name" value="PROTEIN SIDEKICK"/>
    <property type="match status" value="1"/>
</dbReference>
<feature type="region of interest" description="Disordered" evidence="3">
    <location>
        <begin position="408"/>
        <end position="427"/>
    </location>
</feature>
<dbReference type="Proteomes" id="UP000274429">
    <property type="component" value="Unassembled WGS sequence"/>
</dbReference>
<reference evidence="5 6" key="2">
    <citation type="submission" date="2018-11" db="EMBL/GenBank/DDBJ databases">
        <authorList>
            <consortium name="Pathogen Informatics"/>
        </authorList>
    </citation>
    <scope>NUCLEOTIDE SEQUENCE [LARGE SCALE GENOMIC DNA]</scope>
</reference>
<proteinExistence type="predicted"/>
<feature type="compositionally biased region" description="Basic and acidic residues" evidence="3">
    <location>
        <begin position="414"/>
        <end position="423"/>
    </location>
</feature>
<dbReference type="InterPro" id="IPR013783">
    <property type="entry name" value="Ig-like_fold"/>
</dbReference>
<dbReference type="InterPro" id="IPR036179">
    <property type="entry name" value="Ig-like_dom_sf"/>
</dbReference>
<sequence>MQDDRGRLILRIDNASLSDAGNYRCHGEVNVQDAFLSVHPVEHFAVNRSSGLPAVPLPAGMIKFFKMFPSDRASEVILFCPLTPAQRVLAWEWREPIPPDSDLAAVLPTDAIPSRTVSFNESGIFSNDNVEIGPDLAWVRILDPFSPEAPNKLWCKFEMQDLWHNKRGHPSYYEIHWTLYEPINVKVKLHNSSTEPLFYDQEARNGGFGGGSGSVDYSAVYGSLGLERERSSHRERMALLAEPKPRLIEGYPARLACLYRPIHGGQNVGRPVQIAAWFRGEDFRSIPQPPFHVNNTQEEGVSWLTVRAFPVYPSEEGVTSSLELASQVPYEKITCVVNSLIDEENNYTVNSNASLVLEVIRQPRIVEIHKMSAEVSLGDFVKITCVALANGKPNISIDFSATAGRRPWGSNLDNRQEQHRESLETGSPEDVQMAGWYPMVESYRLKLYRPPVDPTKPMLHKLVVDIRGALRDHHGTYRCRVTNAAGQAQHIGHLRVRSEPKLTIQPQQSTYFLARQPLSISCLVSGYPLAGTNLSTLQAASSVDETGASTAPALSVLESIEEEQREEVEGATTQQQQLRQQQQQKTNRILQEAERVSPVRLVVLKANRRREPLVSVKLTDLRMGVYEGINATYSVLINHRPQGEIVARCEYVHIDGSMVSDEVQIKQATPPAPPKIVALCSGPGAVIFGVTNPLVSAENEATDRIVNQRVLFAPTAEFHSASNLASKIIILDKNGQPRSEKTVDGDEEEIQEALLAGELDQQQRQQAHQSGQQSSERPNLSTIPLTNLLPGTNYTFEWSSANQFHLTTTIQFVTATAPLTAPSKPTHFVFLVPTASYLRISVFLDDPCPYDNGGRAELNNILIRYRKAAHQLGQGHGEVRKLLGYGNWSKTLVCFQNQMKDPTDFQLQQHQSIKWSGDAVIQCDVQVEDPHADLEVAVATMNRFGVSPWLSSIYRASEALHAAYFYSTGAMHPIIASTATAVVLALQLCV</sequence>
<reference evidence="7" key="1">
    <citation type="submission" date="2016-04" db="UniProtKB">
        <authorList>
            <consortium name="WormBaseParasite"/>
        </authorList>
    </citation>
    <scope>IDENTIFICATION</scope>
</reference>
<keyword evidence="6" id="KW-1185">Reference proteome</keyword>
<evidence type="ECO:0000256" key="3">
    <source>
        <dbReference type="SAM" id="MobiDB-lite"/>
    </source>
</evidence>
<feature type="domain" description="Ig-like" evidence="4">
    <location>
        <begin position="363"/>
        <end position="503"/>
    </location>
</feature>
<protein>
    <submittedName>
        <fullName evidence="7">Ig-like domain-containing protein</fullName>
    </submittedName>
</protein>
<dbReference type="AlphaFoldDB" id="A0A158REV9"/>
<keyword evidence="1" id="KW-0677">Repeat</keyword>
<evidence type="ECO:0000313" key="5">
    <source>
        <dbReference type="EMBL" id="VDM32663.1"/>
    </source>
</evidence>
<dbReference type="STRING" id="6205.A0A158REV9"/>
<dbReference type="PANTHER" id="PTHR44170:SF6">
    <property type="entry name" value="CONTACTIN"/>
    <property type="match status" value="1"/>
</dbReference>
<feature type="region of interest" description="Disordered" evidence="3">
    <location>
        <begin position="760"/>
        <end position="784"/>
    </location>
</feature>
<evidence type="ECO:0000313" key="7">
    <source>
        <dbReference type="WBParaSite" id="TTAC_0000817201-mRNA-1"/>
    </source>
</evidence>
<dbReference type="WBParaSite" id="TTAC_0000817201-mRNA-1">
    <property type="protein sequence ID" value="TTAC_0000817201-mRNA-1"/>
    <property type="gene ID" value="TTAC_0000817201"/>
</dbReference>
<accession>A0A158REV9</accession>
<dbReference type="EMBL" id="UYWX01020456">
    <property type="protein sequence ID" value="VDM32663.1"/>
    <property type="molecule type" value="Genomic_DNA"/>
</dbReference>
<evidence type="ECO:0000256" key="1">
    <source>
        <dbReference type="ARBA" id="ARBA00022737"/>
    </source>
</evidence>
<keyword evidence="2" id="KW-1015">Disulfide bond</keyword>
<dbReference type="InterPro" id="IPR007110">
    <property type="entry name" value="Ig-like_dom"/>
</dbReference>
<organism evidence="7">
    <name type="scientific">Hydatigena taeniaeformis</name>
    <name type="common">Feline tapeworm</name>
    <name type="synonym">Taenia taeniaeformis</name>
    <dbReference type="NCBI Taxonomy" id="6205"/>
    <lineage>
        <taxon>Eukaryota</taxon>
        <taxon>Metazoa</taxon>
        <taxon>Spiralia</taxon>
        <taxon>Lophotrochozoa</taxon>
        <taxon>Platyhelminthes</taxon>
        <taxon>Cestoda</taxon>
        <taxon>Eucestoda</taxon>
        <taxon>Cyclophyllidea</taxon>
        <taxon>Taeniidae</taxon>
        <taxon>Hydatigera</taxon>
    </lineage>
</organism>
<evidence type="ECO:0000256" key="2">
    <source>
        <dbReference type="ARBA" id="ARBA00023157"/>
    </source>
</evidence>
<dbReference type="SUPFAM" id="SSF48726">
    <property type="entry name" value="Immunoglobulin"/>
    <property type="match status" value="1"/>
</dbReference>
<evidence type="ECO:0000313" key="6">
    <source>
        <dbReference type="Proteomes" id="UP000274429"/>
    </source>
</evidence>
<gene>
    <name evidence="5" type="ORF">TTAC_LOCUS8157</name>
</gene>
<dbReference type="Gene3D" id="2.60.40.10">
    <property type="entry name" value="Immunoglobulins"/>
    <property type="match status" value="1"/>
</dbReference>
<name>A0A158REV9_HYDTA</name>
<feature type="compositionally biased region" description="Low complexity" evidence="3">
    <location>
        <begin position="762"/>
        <end position="775"/>
    </location>
</feature>
<evidence type="ECO:0000259" key="4">
    <source>
        <dbReference type="PROSITE" id="PS50835"/>
    </source>
</evidence>